<gene>
    <name evidence="2" type="ORF">C0W41_08595</name>
</gene>
<dbReference type="Proteomes" id="UP000241440">
    <property type="component" value="Unassembled WGS sequence"/>
</dbReference>
<dbReference type="AlphaFoldDB" id="A0A855SD91"/>
<dbReference type="EMBL" id="PYOY01000003">
    <property type="protein sequence ID" value="PSX08060.1"/>
    <property type="molecule type" value="Genomic_DNA"/>
</dbReference>
<accession>A0A855SD91</accession>
<dbReference type="GeneID" id="61229096"/>
<feature type="domain" description="DUF4123" evidence="1">
    <location>
        <begin position="31"/>
        <end position="131"/>
    </location>
</feature>
<dbReference type="InterPro" id="IPR025391">
    <property type="entry name" value="DUF4123"/>
</dbReference>
<comment type="caution">
    <text evidence="2">The sequence shown here is derived from an EMBL/GenBank/DDBJ whole genome shotgun (WGS) entry which is preliminary data.</text>
</comment>
<organism evidence="2 3">
    <name type="scientific">Photobacterium angustum</name>
    <dbReference type="NCBI Taxonomy" id="661"/>
    <lineage>
        <taxon>Bacteria</taxon>
        <taxon>Pseudomonadati</taxon>
        <taxon>Pseudomonadota</taxon>
        <taxon>Gammaproteobacteria</taxon>
        <taxon>Vibrionales</taxon>
        <taxon>Vibrionaceae</taxon>
        <taxon>Photobacterium</taxon>
    </lineage>
</organism>
<name>A0A855SD91_PHOAN</name>
<evidence type="ECO:0000313" key="2">
    <source>
        <dbReference type="EMBL" id="PSX08060.1"/>
    </source>
</evidence>
<proteinExistence type="predicted"/>
<sequence length="283" mass="33138">MNMPTFLTQNTQDSEEQWYFLAHYSQQLTKHIVNYGDSHNLYQGTDLNDAKDLSPILITINIDQRSALLNDIECERLKGLMLATKKTVPLTVLMQQLRQRLFVKFDKERKAIFHFQNPRVASHFFRQSLAQDTHAWMGNIKKLAWLDNVPWGSQQWEMIENNSLNLSQDASKTWLLTPSQENSLLNTIDDSTISYFFECFPEHYTQPQDWRWCYDILNYGALFSLEHIDDFKTFLALSFEFRPFTISVLKNQHEQSISLNQSATLQGYQIALQGMQENTIHGQ</sequence>
<evidence type="ECO:0000259" key="1">
    <source>
        <dbReference type="Pfam" id="PF13503"/>
    </source>
</evidence>
<dbReference type="RefSeq" id="WP_045084249.1">
    <property type="nucleotide sequence ID" value="NZ_JZSX01000012.1"/>
</dbReference>
<dbReference type="Pfam" id="PF13503">
    <property type="entry name" value="DUF4123"/>
    <property type="match status" value="1"/>
</dbReference>
<evidence type="ECO:0000313" key="3">
    <source>
        <dbReference type="Proteomes" id="UP000241440"/>
    </source>
</evidence>
<reference evidence="2 3" key="1">
    <citation type="submission" date="2018-01" db="EMBL/GenBank/DDBJ databases">
        <title>Whole genome sequencing of Histamine producing bacteria.</title>
        <authorList>
            <person name="Butler K."/>
        </authorList>
    </citation>
    <scope>NUCLEOTIDE SEQUENCE [LARGE SCALE GENOMIC DNA]</scope>
    <source>
        <strain evidence="2 3">A2-1</strain>
    </source>
</reference>
<protein>
    <submittedName>
        <fullName evidence="2">DUF4123 domain-containing protein</fullName>
    </submittedName>
</protein>